<proteinExistence type="predicted"/>
<dbReference type="Proteomes" id="UP000250235">
    <property type="component" value="Unassembled WGS sequence"/>
</dbReference>
<organism evidence="2 3">
    <name type="scientific">Dorcoceras hygrometricum</name>
    <dbReference type="NCBI Taxonomy" id="472368"/>
    <lineage>
        <taxon>Eukaryota</taxon>
        <taxon>Viridiplantae</taxon>
        <taxon>Streptophyta</taxon>
        <taxon>Embryophyta</taxon>
        <taxon>Tracheophyta</taxon>
        <taxon>Spermatophyta</taxon>
        <taxon>Magnoliopsida</taxon>
        <taxon>eudicotyledons</taxon>
        <taxon>Gunneridae</taxon>
        <taxon>Pentapetalae</taxon>
        <taxon>asterids</taxon>
        <taxon>lamiids</taxon>
        <taxon>Lamiales</taxon>
        <taxon>Gesneriaceae</taxon>
        <taxon>Didymocarpoideae</taxon>
        <taxon>Trichosporeae</taxon>
        <taxon>Loxocarpinae</taxon>
        <taxon>Dorcoceras</taxon>
    </lineage>
</organism>
<accession>A0A2Z7C7F0</accession>
<gene>
    <name evidence="2" type="ORF">F511_25179</name>
</gene>
<evidence type="ECO:0000313" key="2">
    <source>
        <dbReference type="EMBL" id="KZV42825.1"/>
    </source>
</evidence>
<name>A0A2Z7C7F0_9LAMI</name>
<sequence length="418" mass="46271">MSLFDLQDVCIAIGSIVTLDLPMVVDLIGIYGLKGPYCTLTMTDWFLQALSVIPRGSWGDVARRFTMIRWAVDRSDLIGDRSYDEVAAMDIVIWTRARWAALSIAAPSSFSKRRRRPPCAAASARRRRKFVSGQLNEENPFVQNSSALLVQPDEGVSVLVVDRIGDYLPQSTEKSRVLVIPVGARHKCQQGIRLSALCMLNYEFFYFRIDRLPAFILCSSAASPGGGSGSPTGSTSSSEGEGTSSPPSKASRKRLLARINADEARLIAEGRPWYEVRASLLQESDKATIKDLSGLSDHYEIMIPVALDWGVELSRRVSNAREVVRSSRRSLDKMMLQHDKLMRDLEDVHGASDAEKRSLTDKLAASEAFVACLQEEMKKMRANDYSDTVHPASFLSVLKALEDFPEEGEVESSSAPKK</sequence>
<dbReference type="EMBL" id="KQ998949">
    <property type="protein sequence ID" value="KZV42825.1"/>
    <property type="molecule type" value="Genomic_DNA"/>
</dbReference>
<reference evidence="2 3" key="1">
    <citation type="journal article" date="2015" name="Proc. Natl. Acad. Sci. U.S.A.">
        <title>The resurrection genome of Boea hygrometrica: A blueprint for survival of dehydration.</title>
        <authorList>
            <person name="Xiao L."/>
            <person name="Yang G."/>
            <person name="Zhang L."/>
            <person name="Yang X."/>
            <person name="Zhao S."/>
            <person name="Ji Z."/>
            <person name="Zhou Q."/>
            <person name="Hu M."/>
            <person name="Wang Y."/>
            <person name="Chen M."/>
            <person name="Xu Y."/>
            <person name="Jin H."/>
            <person name="Xiao X."/>
            <person name="Hu G."/>
            <person name="Bao F."/>
            <person name="Hu Y."/>
            <person name="Wan P."/>
            <person name="Li L."/>
            <person name="Deng X."/>
            <person name="Kuang T."/>
            <person name="Xiang C."/>
            <person name="Zhu J.K."/>
            <person name="Oliver M.J."/>
            <person name="He Y."/>
        </authorList>
    </citation>
    <scope>NUCLEOTIDE SEQUENCE [LARGE SCALE GENOMIC DNA]</scope>
    <source>
        <strain evidence="3">cv. XS01</strain>
    </source>
</reference>
<keyword evidence="3" id="KW-1185">Reference proteome</keyword>
<evidence type="ECO:0000256" key="1">
    <source>
        <dbReference type="SAM" id="MobiDB-lite"/>
    </source>
</evidence>
<dbReference type="AlphaFoldDB" id="A0A2Z7C7F0"/>
<protein>
    <submittedName>
        <fullName evidence="2">CAP-Gly domain-containing linker protein 1-like</fullName>
    </submittedName>
</protein>
<evidence type="ECO:0000313" key="3">
    <source>
        <dbReference type="Proteomes" id="UP000250235"/>
    </source>
</evidence>
<feature type="region of interest" description="Disordered" evidence="1">
    <location>
        <begin position="223"/>
        <end position="253"/>
    </location>
</feature>
<feature type="compositionally biased region" description="Low complexity" evidence="1">
    <location>
        <begin position="231"/>
        <end position="248"/>
    </location>
</feature>